<feature type="coiled-coil region" evidence="8">
    <location>
        <begin position="350"/>
        <end position="384"/>
    </location>
</feature>
<dbReference type="OrthoDB" id="1271612at2"/>
<keyword evidence="8" id="KW-0175">Coiled coil</keyword>
<dbReference type="STRING" id="216903.SAMN05444371_3468"/>
<organism evidence="9 10">
    <name type="scientific">Epilithonimonas mollis</name>
    <dbReference type="NCBI Taxonomy" id="216903"/>
    <lineage>
        <taxon>Bacteria</taxon>
        <taxon>Pseudomonadati</taxon>
        <taxon>Bacteroidota</taxon>
        <taxon>Flavobacteriia</taxon>
        <taxon>Flavobacteriales</taxon>
        <taxon>Weeksellaceae</taxon>
        <taxon>Chryseobacterium group</taxon>
        <taxon>Epilithonimonas</taxon>
    </lineage>
</organism>
<dbReference type="Proteomes" id="UP000184498">
    <property type="component" value="Unassembled WGS sequence"/>
</dbReference>
<evidence type="ECO:0000256" key="3">
    <source>
        <dbReference type="ARBA" id="ARBA00022448"/>
    </source>
</evidence>
<reference evidence="10" key="1">
    <citation type="submission" date="2016-11" db="EMBL/GenBank/DDBJ databases">
        <authorList>
            <person name="Varghese N."/>
            <person name="Submissions S."/>
        </authorList>
    </citation>
    <scope>NUCLEOTIDE SEQUENCE [LARGE SCALE GENOMIC DNA]</scope>
    <source>
        <strain evidence="10">DSM 18016</strain>
    </source>
</reference>
<keyword evidence="3" id="KW-0813">Transport</keyword>
<accession>A0A1M6UTT3</accession>
<dbReference type="Gene3D" id="1.20.1600.10">
    <property type="entry name" value="Outer membrane efflux proteins (OEP)"/>
    <property type="match status" value="1"/>
</dbReference>
<evidence type="ECO:0000256" key="2">
    <source>
        <dbReference type="ARBA" id="ARBA00007613"/>
    </source>
</evidence>
<keyword evidence="4" id="KW-1134">Transmembrane beta strand</keyword>
<keyword evidence="10" id="KW-1185">Reference proteome</keyword>
<dbReference type="PANTHER" id="PTHR30026:SF20">
    <property type="entry name" value="OUTER MEMBRANE PROTEIN TOLC"/>
    <property type="match status" value="1"/>
</dbReference>
<dbReference type="InterPro" id="IPR003423">
    <property type="entry name" value="OMP_efflux"/>
</dbReference>
<keyword evidence="5" id="KW-0812">Transmembrane</keyword>
<comment type="subcellular location">
    <subcellularLocation>
        <location evidence="1">Cell outer membrane</location>
    </subcellularLocation>
</comment>
<proteinExistence type="inferred from homology"/>
<comment type="similarity">
    <text evidence="2">Belongs to the outer membrane factor (OMF) (TC 1.B.17) family.</text>
</comment>
<evidence type="ECO:0000256" key="4">
    <source>
        <dbReference type="ARBA" id="ARBA00022452"/>
    </source>
</evidence>
<dbReference type="InterPro" id="IPR051906">
    <property type="entry name" value="TolC-like"/>
</dbReference>
<sequence length="444" mass="51243">MKQYKIVPILGILLLLFSPFIYAQHIKNVQPLSLEEIWKVAEKNNRQLKLSDLYLQQSKIEILEAKERLLPELSIGGDLKLNSKFLIYDNGIFSSPQDVPVKGYGYGLGYNLNFNLYNGGKDKRNIELKKEEKTRKQYEVDLQKHSIKYNVAIAYFDLYKFLHFYDFLDAEIEAEKKQLSLIESLHKNGTVLKSDVLRTSVKLSQLELNLSDVTKKIEVVKQRLNILMGRENDTELAIQHEDLIELNAIKDGDFNDYVKIAFNKSPEYKIVNSDIKWSELNVKQVKATLLPKVSLYSNYNYNYPQISFYPYSNDLWGFGQTGIKVQYSIDNLYKSKNTIARAQVVSTQAKEKAEMKKDEISLQVKEAYLQEQQALESLEMAEQNIIKTTETVRVIRSSYLNQESLLTDLLEAENALLEAKFNLTTVQTNVKLTHIRLLAIIGIL</sequence>
<dbReference type="Pfam" id="PF02321">
    <property type="entry name" value="OEP"/>
    <property type="match status" value="2"/>
</dbReference>
<dbReference type="GO" id="GO:0009279">
    <property type="term" value="C:cell outer membrane"/>
    <property type="evidence" value="ECO:0007669"/>
    <property type="project" value="UniProtKB-SubCell"/>
</dbReference>
<evidence type="ECO:0000313" key="9">
    <source>
        <dbReference type="EMBL" id="SHK72628.1"/>
    </source>
</evidence>
<dbReference type="EMBL" id="FRAM01000007">
    <property type="protein sequence ID" value="SHK72628.1"/>
    <property type="molecule type" value="Genomic_DNA"/>
</dbReference>
<dbReference type="GO" id="GO:0015288">
    <property type="term" value="F:porin activity"/>
    <property type="evidence" value="ECO:0007669"/>
    <property type="project" value="TreeGrafter"/>
</dbReference>
<dbReference type="GO" id="GO:1990281">
    <property type="term" value="C:efflux pump complex"/>
    <property type="evidence" value="ECO:0007669"/>
    <property type="project" value="TreeGrafter"/>
</dbReference>
<evidence type="ECO:0000256" key="8">
    <source>
        <dbReference type="SAM" id="Coils"/>
    </source>
</evidence>
<evidence type="ECO:0000256" key="1">
    <source>
        <dbReference type="ARBA" id="ARBA00004442"/>
    </source>
</evidence>
<keyword evidence="6" id="KW-0472">Membrane</keyword>
<evidence type="ECO:0000256" key="6">
    <source>
        <dbReference type="ARBA" id="ARBA00023136"/>
    </source>
</evidence>
<dbReference type="PANTHER" id="PTHR30026">
    <property type="entry name" value="OUTER MEMBRANE PROTEIN TOLC"/>
    <property type="match status" value="1"/>
</dbReference>
<evidence type="ECO:0000256" key="7">
    <source>
        <dbReference type="ARBA" id="ARBA00023237"/>
    </source>
</evidence>
<dbReference type="GO" id="GO:0015562">
    <property type="term" value="F:efflux transmembrane transporter activity"/>
    <property type="evidence" value="ECO:0007669"/>
    <property type="project" value="InterPro"/>
</dbReference>
<evidence type="ECO:0000256" key="5">
    <source>
        <dbReference type="ARBA" id="ARBA00022692"/>
    </source>
</evidence>
<evidence type="ECO:0000313" key="10">
    <source>
        <dbReference type="Proteomes" id="UP000184498"/>
    </source>
</evidence>
<gene>
    <name evidence="9" type="ORF">SAMN05444371_3468</name>
</gene>
<protein>
    <submittedName>
        <fullName evidence="9">Outer membrane protein TolC</fullName>
    </submittedName>
</protein>
<name>A0A1M6UTT3_9FLAO</name>
<dbReference type="SUPFAM" id="SSF56954">
    <property type="entry name" value="Outer membrane efflux proteins (OEP)"/>
    <property type="match status" value="1"/>
</dbReference>
<dbReference type="RefSeq" id="WP_073000575.1">
    <property type="nucleotide sequence ID" value="NZ_FRAM01000007.1"/>
</dbReference>
<dbReference type="AlphaFoldDB" id="A0A1M6UTT3"/>
<keyword evidence="7" id="KW-0998">Cell outer membrane</keyword>